<name>A0ABT5G075_9ACTN</name>
<dbReference type="RefSeq" id="WP_272177025.1">
    <property type="nucleotide sequence ID" value="NZ_JAQOSK010000011.1"/>
</dbReference>
<proteinExistence type="predicted"/>
<keyword evidence="3" id="KW-1185">Reference proteome</keyword>
<protein>
    <submittedName>
        <fullName evidence="2">Uncharacterized protein</fullName>
    </submittedName>
</protein>
<evidence type="ECO:0000313" key="3">
    <source>
        <dbReference type="Proteomes" id="UP001221328"/>
    </source>
</evidence>
<gene>
    <name evidence="2" type="ORF">PO587_27105</name>
</gene>
<sequence>MGERQTAVRGDGPSTPSTAQRRRGGRVLPSRMTVRHTSIWAAIDAGS</sequence>
<dbReference type="EMBL" id="JAQOSK010000011">
    <property type="protein sequence ID" value="MDC2958122.1"/>
    <property type="molecule type" value="Genomic_DNA"/>
</dbReference>
<feature type="region of interest" description="Disordered" evidence="1">
    <location>
        <begin position="1"/>
        <end position="31"/>
    </location>
</feature>
<evidence type="ECO:0000256" key="1">
    <source>
        <dbReference type="SAM" id="MobiDB-lite"/>
    </source>
</evidence>
<organism evidence="2 3">
    <name type="scientific">Streptomyces gilvifuscus</name>
    <dbReference type="NCBI Taxonomy" id="1550617"/>
    <lineage>
        <taxon>Bacteria</taxon>
        <taxon>Bacillati</taxon>
        <taxon>Actinomycetota</taxon>
        <taxon>Actinomycetes</taxon>
        <taxon>Kitasatosporales</taxon>
        <taxon>Streptomycetaceae</taxon>
        <taxon>Streptomyces</taxon>
    </lineage>
</organism>
<dbReference type="Proteomes" id="UP001221328">
    <property type="component" value="Unassembled WGS sequence"/>
</dbReference>
<accession>A0ABT5G075</accession>
<evidence type="ECO:0000313" key="2">
    <source>
        <dbReference type="EMBL" id="MDC2958122.1"/>
    </source>
</evidence>
<reference evidence="2 3" key="1">
    <citation type="journal article" date="2015" name="Int. J. Syst. Evol. Microbiol.">
        <title>Streptomyces gilvifuscus sp. nov., an actinomycete that produces antibacterial compounds isolated from soil.</title>
        <authorList>
            <person name="Nguyen T.M."/>
            <person name="Kim J."/>
        </authorList>
    </citation>
    <scope>NUCLEOTIDE SEQUENCE [LARGE SCALE GENOMIC DNA]</scope>
    <source>
        <strain evidence="2 3">T113</strain>
    </source>
</reference>
<comment type="caution">
    <text evidence="2">The sequence shown here is derived from an EMBL/GenBank/DDBJ whole genome shotgun (WGS) entry which is preliminary data.</text>
</comment>